<sequence>MDCAKRTQHHAPDDSSPTPSQTEGGSMGAVGLEQNLSEWLTLAYLGNRIVAAPLSSEIPGDEWERRYSVQDGHGKTVLLYRTHIFRPDQLTPDHHFITGEDIDKSTRKEVEEVLHSMFQEKNSNVHVDTAFEYCKQYCTKDKESANVITSSEFNEHMESIIVLIEEDGKLNPRRISKSKLTPGGVRIDEDQRRPVAAIINTFLKGIPDNNLDPLPIVHDEIDRRQTRMFNDRPSNGECPGSSEDSEGSSSDEEAPNRTEGAHVSALGVVGTELVPALAAADAQSIPVPALDEQSVCGAAVRPLFSAEIMGISLTTVFRHMRTSCDRSNLLCWICLHVMGMFMHVFGCRYALCAQKQLISQVPGTVAMPPEQRSLTSQSHALPSEDGSLQSTGSVDGTASLLPRDTRSEDVSPSMNPVVKDGLEALGAVGGRSESFNPRLLPSAEANSDAENSSGLNTELGHHRGNSTGTVRFPSDEEETEDDKDISDIEEKARTAMVHVSSDKLIFPVQESAHESDGLEAFGAVGGRSGSFSLLPSSDAENSSGDEAYERKVRVAIRDSVARSKSL</sequence>
<proteinExistence type="predicted"/>
<dbReference type="Proteomes" id="UP000838412">
    <property type="component" value="Chromosome 18"/>
</dbReference>
<feature type="region of interest" description="Disordered" evidence="1">
    <location>
        <begin position="433"/>
        <end position="484"/>
    </location>
</feature>
<organism evidence="2 3">
    <name type="scientific">Branchiostoma lanceolatum</name>
    <name type="common">Common lancelet</name>
    <name type="synonym">Amphioxus lanceolatum</name>
    <dbReference type="NCBI Taxonomy" id="7740"/>
    <lineage>
        <taxon>Eukaryota</taxon>
        <taxon>Metazoa</taxon>
        <taxon>Chordata</taxon>
        <taxon>Cephalochordata</taxon>
        <taxon>Leptocardii</taxon>
        <taxon>Amphioxiformes</taxon>
        <taxon>Branchiostomatidae</taxon>
        <taxon>Branchiostoma</taxon>
    </lineage>
</organism>
<dbReference type="OrthoDB" id="10570825at2759"/>
<feature type="compositionally biased region" description="Polar residues" evidence="1">
    <location>
        <begin position="15"/>
        <end position="24"/>
    </location>
</feature>
<feature type="compositionally biased region" description="Acidic residues" evidence="1">
    <location>
        <begin position="243"/>
        <end position="253"/>
    </location>
</feature>
<dbReference type="EMBL" id="OV696703">
    <property type="protein sequence ID" value="CAH1250281.1"/>
    <property type="molecule type" value="Genomic_DNA"/>
</dbReference>
<evidence type="ECO:0000313" key="2">
    <source>
        <dbReference type="EMBL" id="CAH1250281.1"/>
    </source>
</evidence>
<feature type="region of interest" description="Disordered" evidence="1">
    <location>
        <begin position="368"/>
        <end position="417"/>
    </location>
</feature>
<feature type="region of interest" description="Disordered" evidence="1">
    <location>
        <begin position="1"/>
        <end position="28"/>
    </location>
</feature>
<gene>
    <name evidence="2" type="primary">Hypp8836</name>
    <name evidence="2" type="ORF">BLAG_LOCUS11102</name>
</gene>
<feature type="compositionally biased region" description="Acidic residues" evidence="1">
    <location>
        <begin position="475"/>
        <end position="484"/>
    </location>
</feature>
<evidence type="ECO:0000256" key="1">
    <source>
        <dbReference type="SAM" id="MobiDB-lite"/>
    </source>
</evidence>
<dbReference type="AlphaFoldDB" id="A0A8J9Z9E4"/>
<keyword evidence="3" id="KW-1185">Reference proteome</keyword>
<feature type="region of interest" description="Disordered" evidence="1">
    <location>
        <begin position="226"/>
        <end position="258"/>
    </location>
</feature>
<name>A0A8J9Z9E4_BRALA</name>
<feature type="compositionally biased region" description="Polar residues" evidence="1">
    <location>
        <begin position="372"/>
        <end position="396"/>
    </location>
</feature>
<feature type="compositionally biased region" description="Low complexity" evidence="1">
    <location>
        <begin position="442"/>
        <end position="453"/>
    </location>
</feature>
<accession>A0A8J9Z9E4</accession>
<evidence type="ECO:0000313" key="3">
    <source>
        <dbReference type="Proteomes" id="UP000838412"/>
    </source>
</evidence>
<reference evidence="2" key="1">
    <citation type="submission" date="2022-01" db="EMBL/GenBank/DDBJ databases">
        <authorList>
            <person name="Braso-Vives M."/>
        </authorList>
    </citation>
    <scope>NUCLEOTIDE SEQUENCE</scope>
</reference>
<protein>
    <submittedName>
        <fullName evidence="2">Hypp8836 protein</fullName>
    </submittedName>
</protein>